<dbReference type="InterPro" id="IPR058641">
    <property type="entry name" value="GVIN1_dom"/>
</dbReference>
<dbReference type="SUPFAM" id="SSF52540">
    <property type="entry name" value="P-loop containing nucleoside triphosphate hydrolases"/>
    <property type="match status" value="1"/>
</dbReference>
<dbReference type="PANTHER" id="PTHR22796">
    <property type="entry name" value="URG4-RELATED"/>
    <property type="match status" value="1"/>
</dbReference>
<dbReference type="InterPro" id="IPR027417">
    <property type="entry name" value="P-loop_NTPase"/>
</dbReference>
<feature type="chain" id="PRO_5034924386" description="VLIG-type G domain-containing protein" evidence="8">
    <location>
        <begin position="23"/>
        <end position="1432"/>
    </location>
</feature>
<evidence type="ECO:0000256" key="6">
    <source>
        <dbReference type="ARBA" id="ARBA00023134"/>
    </source>
</evidence>
<keyword evidence="6" id="KW-0342">GTP-binding</keyword>
<evidence type="ECO:0000256" key="4">
    <source>
        <dbReference type="ARBA" id="ARBA00022490"/>
    </source>
</evidence>
<dbReference type="Pfam" id="PF25974">
    <property type="entry name" value="URGCP_9th"/>
    <property type="match status" value="1"/>
</dbReference>
<name>A0A8C1LZ74_CYPCA</name>
<reference evidence="10" key="1">
    <citation type="submission" date="2025-08" db="UniProtKB">
        <authorList>
            <consortium name="Ensembl"/>
        </authorList>
    </citation>
    <scope>IDENTIFICATION</scope>
</reference>
<proteinExistence type="inferred from homology"/>
<accession>A0A8C1LZ74</accession>
<dbReference type="Gene3D" id="3.40.50.300">
    <property type="entry name" value="P-loop containing nucleotide triphosphate hydrolases"/>
    <property type="match status" value="1"/>
</dbReference>
<comment type="similarity">
    <text evidence="3">Belongs to the TRAFAC class dynamin-like GTPase superfamily. Very large inducible GTPase (VLIG) family.</text>
</comment>
<dbReference type="GO" id="GO:0005737">
    <property type="term" value="C:cytoplasm"/>
    <property type="evidence" value="ECO:0007669"/>
    <property type="project" value="UniProtKB-SubCell"/>
</dbReference>
<keyword evidence="4" id="KW-0963">Cytoplasm</keyword>
<dbReference type="InterPro" id="IPR030383">
    <property type="entry name" value="G_VLIG_dom"/>
</dbReference>
<protein>
    <recommendedName>
        <fullName evidence="9">VLIG-type G domain-containing protein</fullName>
    </recommendedName>
</protein>
<reference evidence="10" key="2">
    <citation type="submission" date="2025-09" db="UniProtKB">
        <authorList>
            <consortium name="Ensembl"/>
        </authorList>
    </citation>
    <scope>IDENTIFICATION</scope>
</reference>
<sequence>MSGFLSLYRFWIFAACLSFLSSFDRRTTFTEDISVRICSCFSCFPASPCRLQNATQSVNLSSYDPDGQYQAISTTPSISSLVLLLPGQFLWKNVLCFSLNSLINEKHNTFFHRNCPGSSRTRVLMDGVVEIAWYCPSGKETDKFTDCVAFCNLHGDAGKHEKQLQILTEMASVNVVLLPRLDKYDRNASIIKNLYKDKKLLICLFTEDKSTVIEMKKRKFIIGLKDRNQSDVSEELRRVINDCLKESSSTFRLEDVSKHSDVKVDEKDDDDCRRGREAAQQMMSLLEKKDLTEIKESFLPHQGKLWHQWCQNNKELHRPQGEKIEREISRKNTEIRHQQHEFHISDFIKCFIKEINLYDQHQKVFFLKWLKILLDEHTSADLSALHHKYDVKWSTVLQLKEKHTFQYLKTELETISEDLQAAALGLEHIMREIGQIYESCLSVKKNKKDLQVHFSSLPSLAAEMMISGSPLELMDGDAAHVPVIWISAVLDQLVQKLGDQRVFVLSVLGIQSSGKSTMLNAMFGLQFAVSAGRCTRGAFMQLVRVSDEMKTQMNFDYILVVDTEGLHAPELAGRSTRRHDNELATFVVGIGNLTLINILGENLAEMQDILQIVVHAFMRMKKVRLNPSCVFVHQNISDVTAGEKNMEGRRRLQEKLDEMTKLAAEEEVCDEECFSDVIKFDVQNDVKYFAHLWEGNPPMAPPNPNYCENIQELKKTIISHASKSHRMSLTHLKDHIKHLWEALLKEQFVFSFGNSLETAAYKKLQNEYSKWSLSLQKARKVIENKLQNEIKNEAIHEVEETYLQRELNKTSKKVEKSMSEFFEKDAYAEILIQWKPLSETKIKELQENIVRETKGKLNEILQHRDLKKKTEERKQLENTLVEKSKELALKLKDKANDEETLKKEFDLIWENSVKKIITDTDILNDVTQVLSCCKQGNKYNNILDSNYSEYVSFRKSTEGRTKQDVKESTLTPEDEAKIRSIVKYVVQQTDTLIQSFKISEKGYNISCIQQLTDYIKKSVIEYQKKIEKFELQEEFFVDLVYFICNRAKVFFIDQHRLFKEANDPDLYTKKKREEYYSIFQKHCNGATLTAIFGEIICEKLKEPIEQSVYKNTARDLTEEIRSNCESLNGSRSNLEKHILKTLAEEEDFDKYMSYIHNPRDHFNSFIRDEVSQYITDQFSVSVLPKMEENIKCLQQKIMKAAHDSTEHVQVNSRDVGLWLKSFTQQLSDEPIFSEKDLSEVKHDDVDFKLLEDVIKQKLSALMSEISSRFNTNTFPVKLDYKFRPDELLIDPLCQCCWVQCPFCGATCTNDTENHDGDHSVPLHRVTGIDGQHYKNTRNLCANDCTDLVASDLKVHTPNGWFSLRDYRRAGGVYADWSITPDLSKQPYWKWFVCRFQEDLEKYHNKTFDGQGRIPYEWRTHSKQYAIDSLHKL</sequence>
<evidence type="ECO:0000256" key="3">
    <source>
        <dbReference type="ARBA" id="ARBA00006828"/>
    </source>
</evidence>
<comment type="subcellular location">
    <subcellularLocation>
        <location evidence="2">Cytoplasm</location>
    </subcellularLocation>
    <subcellularLocation>
        <location evidence="1">Nucleus</location>
    </subcellularLocation>
</comment>
<evidence type="ECO:0000313" key="10">
    <source>
        <dbReference type="Ensembl" id="ENSCCRP00010068861.1"/>
    </source>
</evidence>
<dbReference type="InterPro" id="IPR057365">
    <property type="entry name" value="URGCP"/>
</dbReference>
<evidence type="ECO:0000259" key="9">
    <source>
        <dbReference type="PROSITE" id="PS51717"/>
    </source>
</evidence>
<dbReference type="GO" id="GO:0005634">
    <property type="term" value="C:nucleus"/>
    <property type="evidence" value="ECO:0007669"/>
    <property type="project" value="UniProtKB-SubCell"/>
</dbReference>
<evidence type="ECO:0000256" key="8">
    <source>
        <dbReference type="SAM" id="SignalP"/>
    </source>
</evidence>
<evidence type="ECO:0000313" key="11">
    <source>
        <dbReference type="Proteomes" id="UP000694427"/>
    </source>
</evidence>
<evidence type="ECO:0000256" key="1">
    <source>
        <dbReference type="ARBA" id="ARBA00004123"/>
    </source>
</evidence>
<dbReference type="GO" id="GO:0005525">
    <property type="term" value="F:GTP binding"/>
    <property type="evidence" value="ECO:0007669"/>
    <property type="project" value="UniProtKB-KW"/>
</dbReference>
<dbReference type="Proteomes" id="UP000694427">
    <property type="component" value="Unplaced"/>
</dbReference>
<feature type="signal peptide" evidence="8">
    <location>
        <begin position="1"/>
        <end position="22"/>
    </location>
</feature>
<evidence type="ECO:0000256" key="2">
    <source>
        <dbReference type="ARBA" id="ARBA00004496"/>
    </source>
</evidence>
<dbReference type="PANTHER" id="PTHR22796:SF6">
    <property type="entry name" value="INTERFERON-INDUCED VERY LARGE GTPASE 1-RELATED"/>
    <property type="match status" value="1"/>
</dbReference>
<evidence type="ECO:0000256" key="5">
    <source>
        <dbReference type="ARBA" id="ARBA00022741"/>
    </source>
</evidence>
<dbReference type="Pfam" id="PF25683">
    <property type="entry name" value="URGCP_GTPase"/>
    <property type="match status" value="1"/>
</dbReference>
<keyword evidence="7" id="KW-0539">Nucleus</keyword>
<keyword evidence="8" id="KW-0732">Signal</keyword>
<evidence type="ECO:0000256" key="7">
    <source>
        <dbReference type="ARBA" id="ARBA00023242"/>
    </source>
</evidence>
<keyword evidence="5" id="KW-0547">Nucleotide-binding</keyword>
<dbReference type="Ensembl" id="ENSCCRT00010076071.1">
    <property type="protein sequence ID" value="ENSCCRP00010068861.1"/>
    <property type="gene ID" value="ENSCCRG00010029842.1"/>
</dbReference>
<keyword evidence="11" id="KW-1185">Reference proteome</keyword>
<feature type="domain" description="VLIG-type G" evidence="9">
    <location>
        <begin position="499"/>
        <end position="740"/>
    </location>
</feature>
<dbReference type="PROSITE" id="PS51717">
    <property type="entry name" value="G_VLIG"/>
    <property type="match status" value="1"/>
</dbReference>
<dbReference type="Pfam" id="PF25496">
    <property type="entry name" value="URGCP"/>
    <property type="match status" value="1"/>
</dbReference>
<organism evidence="10 11">
    <name type="scientific">Cyprinus carpio</name>
    <name type="common">Common carp</name>
    <dbReference type="NCBI Taxonomy" id="7962"/>
    <lineage>
        <taxon>Eukaryota</taxon>
        <taxon>Metazoa</taxon>
        <taxon>Chordata</taxon>
        <taxon>Craniata</taxon>
        <taxon>Vertebrata</taxon>
        <taxon>Euteleostomi</taxon>
        <taxon>Actinopterygii</taxon>
        <taxon>Neopterygii</taxon>
        <taxon>Teleostei</taxon>
        <taxon>Ostariophysi</taxon>
        <taxon>Cypriniformes</taxon>
        <taxon>Cyprinidae</taxon>
        <taxon>Cyprininae</taxon>
        <taxon>Cyprinus</taxon>
    </lineage>
</organism>